<evidence type="ECO:0000256" key="3">
    <source>
        <dbReference type="ARBA" id="ARBA00022692"/>
    </source>
</evidence>
<evidence type="ECO:0000256" key="4">
    <source>
        <dbReference type="ARBA" id="ARBA00022989"/>
    </source>
</evidence>
<reference evidence="10" key="1">
    <citation type="submission" date="2022-03" db="EMBL/GenBank/DDBJ databases">
        <authorList>
            <person name="Martin C."/>
        </authorList>
    </citation>
    <scope>NUCLEOTIDE SEQUENCE</scope>
</reference>
<evidence type="ECO:0000256" key="7">
    <source>
        <dbReference type="ARBA" id="ARBA00023170"/>
    </source>
</evidence>
<dbReference type="AlphaFoldDB" id="A0A8J1XXV3"/>
<dbReference type="Gene3D" id="1.20.1070.10">
    <property type="entry name" value="Rhodopsin 7-helix transmembrane proteins"/>
    <property type="match status" value="1"/>
</dbReference>
<evidence type="ECO:0000256" key="2">
    <source>
        <dbReference type="ARBA" id="ARBA00022475"/>
    </source>
</evidence>
<protein>
    <submittedName>
        <fullName evidence="10">Uncharacterized protein</fullName>
    </submittedName>
</protein>
<dbReference type="Proteomes" id="UP000749559">
    <property type="component" value="Unassembled WGS sequence"/>
</dbReference>
<evidence type="ECO:0000313" key="11">
    <source>
        <dbReference type="Proteomes" id="UP000749559"/>
    </source>
</evidence>
<keyword evidence="8 9" id="KW-0807">Transducer</keyword>
<keyword evidence="7 9" id="KW-0675">Receptor</keyword>
<comment type="caution">
    <text evidence="10">The sequence shown here is derived from an EMBL/GenBank/DDBJ whole genome shotgun (WGS) entry which is preliminary data.</text>
</comment>
<organism evidence="10 11">
    <name type="scientific">Owenia fusiformis</name>
    <name type="common">Polychaete worm</name>
    <dbReference type="NCBI Taxonomy" id="6347"/>
    <lineage>
        <taxon>Eukaryota</taxon>
        <taxon>Metazoa</taxon>
        <taxon>Spiralia</taxon>
        <taxon>Lophotrochozoa</taxon>
        <taxon>Annelida</taxon>
        <taxon>Polychaeta</taxon>
        <taxon>Sedentaria</taxon>
        <taxon>Canalipalpata</taxon>
        <taxon>Sabellida</taxon>
        <taxon>Oweniida</taxon>
        <taxon>Oweniidae</taxon>
        <taxon>Owenia</taxon>
    </lineage>
</organism>
<keyword evidence="3 9" id="KW-0812">Transmembrane</keyword>
<dbReference type="GO" id="GO:0043410">
    <property type="term" value="P:positive regulation of MAPK cascade"/>
    <property type="evidence" value="ECO:0007669"/>
    <property type="project" value="TreeGrafter"/>
</dbReference>
<comment type="similarity">
    <text evidence="9">Belongs to the G-protein coupled receptor 1 family.</text>
</comment>
<dbReference type="InterPro" id="IPR000276">
    <property type="entry name" value="GPCR_Rhodpsn"/>
</dbReference>
<dbReference type="GO" id="GO:0005886">
    <property type="term" value="C:plasma membrane"/>
    <property type="evidence" value="ECO:0007669"/>
    <property type="project" value="UniProtKB-SubCell"/>
</dbReference>
<evidence type="ECO:0000256" key="9">
    <source>
        <dbReference type="RuleBase" id="RU000688"/>
    </source>
</evidence>
<dbReference type="SUPFAM" id="SSF81321">
    <property type="entry name" value="Family A G protein-coupled receptor-like"/>
    <property type="match status" value="1"/>
</dbReference>
<dbReference type="PROSITE" id="PS00237">
    <property type="entry name" value="G_PROTEIN_RECEP_F1_1"/>
    <property type="match status" value="1"/>
</dbReference>
<dbReference type="GO" id="GO:0004930">
    <property type="term" value="F:G protein-coupled receptor activity"/>
    <property type="evidence" value="ECO:0007669"/>
    <property type="project" value="UniProtKB-KW"/>
</dbReference>
<dbReference type="SMART" id="SM01381">
    <property type="entry name" value="7TM_GPCR_Srsx"/>
    <property type="match status" value="1"/>
</dbReference>
<proteinExistence type="inferred from homology"/>
<dbReference type="PANTHER" id="PTHR24248">
    <property type="entry name" value="ADRENERGIC RECEPTOR-RELATED G-PROTEIN COUPLED RECEPTOR"/>
    <property type="match status" value="1"/>
</dbReference>
<keyword evidence="5 9" id="KW-0297">G-protein coupled receptor</keyword>
<dbReference type="EMBL" id="CAIIXF020000009">
    <property type="protein sequence ID" value="CAH1795252.1"/>
    <property type="molecule type" value="Genomic_DNA"/>
</dbReference>
<keyword evidence="2" id="KW-1003">Cell membrane</keyword>
<dbReference type="Pfam" id="PF00001">
    <property type="entry name" value="7tm_1"/>
    <property type="match status" value="1"/>
</dbReference>
<dbReference type="GO" id="GO:0071880">
    <property type="term" value="P:adenylate cyclase-activating adrenergic receptor signaling pathway"/>
    <property type="evidence" value="ECO:0007669"/>
    <property type="project" value="TreeGrafter"/>
</dbReference>
<sequence length="353" mass="39807">MENTTLFDNSGLEDATMFENITKQVEPGGGYSEEALAIIGIILALINIVTFVGNVIVIIAVYITPALQSLTGFFIVSLAVSDILVGALVMPFAIYREVRNGYWPFGNAICDLSKSLDIMFSTASIYNLLCVAIDRYFAICRPFFYHERFNKKVVISMIACCWILPIFPSFVSVFAKWPDIGVEEMIQEMTNNGTLPVCPFKVSPAYTIATSLLLFYIPAGMMIVVYSIIFYIARSQSRKIQALEIADDRDKRSEARNMKRERKAARTLLIIMGAFLLCWLPLYLFNIIDVSIGYKIPGVPWGIVSWLGWMNSMFNPWIYYACNSNFKAAYVRIFSLGKRRMDVEDSLASASDH</sequence>
<gene>
    <name evidence="10" type="ORF">OFUS_LOCUS19819</name>
</gene>
<accession>A0A8J1XXV3</accession>
<dbReference type="InterPro" id="IPR017452">
    <property type="entry name" value="GPCR_Rhodpsn_7TM"/>
</dbReference>
<keyword evidence="11" id="KW-1185">Reference proteome</keyword>
<evidence type="ECO:0000313" key="10">
    <source>
        <dbReference type="EMBL" id="CAH1795252.1"/>
    </source>
</evidence>
<keyword evidence="4" id="KW-1133">Transmembrane helix</keyword>
<name>A0A8J1XXV3_OWEFU</name>
<evidence type="ECO:0000256" key="1">
    <source>
        <dbReference type="ARBA" id="ARBA00004651"/>
    </source>
</evidence>
<keyword evidence="6" id="KW-0472">Membrane</keyword>
<dbReference type="OrthoDB" id="5959645at2759"/>
<evidence type="ECO:0000256" key="6">
    <source>
        <dbReference type="ARBA" id="ARBA00023136"/>
    </source>
</evidence>
<evidence type="ECO:0000256" key="8">
    <source>
        <dbReference type="ARBA" id="ARBA00023224"/>
    </source>
</evidence>
<evidence type="ECO:0000256" key="5">
    <source>
        <dbReference type="ARBA" id="ARBA00023040"/>
    </source>
</evidence>
<dbReference type="PROSITE" id="PS50262">
    <property type="entry name" value="G_PROTEIN_RECEP_F1_2"/>
    <property type="match status" value="1"/>
</dbReference>
<dbReference type="PANTHER" id="PTHR24248:SF66">
    <property type="entry name" value="OCTOPAMINE RECEPTOR BETA-3R"/>
    <property type="match status" value="1"/>
</dbReference>
<comment type="subcellular location">
    <subcellularLocation>
        <location evidence="1">Cell membrane</location>
        <topology evidence="1">Multi-pass membrane protein</topology>
    </subcellularLocation>
</comment>
<dbReference type="PRINTS" id="PR00237">
    <property type="entry name" value="GPCRRHODOPSN"/>
</dbReference>